<dbReference type="GeneID" id="73290669"/>
<proteinExistence type="predicted"/>
<dbReference type="AlphaFoldDB" id="A0A9E7SSD8"/>
<sequence>MTSTDAAQLRDQLADALSRTRTFTHTEATHRPDGSYVVARRGATSSGHRKVFDSFEAVIDLFEALPTTFTADDVGRTGLSGSRRHILVWHVLEHPEFPCELRRRQPLTARKV</sequence>
<evidence type="ECO:0000313" key="2">
    <source>
        <dbReference type="Proteomes" id="UP001056855"/>
    </source>
</evidence>
<dbReference type="KEGG" id="sawl:NGM29_11445"/>
<keyword evidence="2" id="KW-1185">Reference proteome</keyword>
<evidence type="ECO:0000313" key="1">
    <source>
        <dbReference type="EMBL" id="UTF52404.1"/>
    </source>
</evidence>
<gene>
    <name evidence="1" type="ORF">NGM29_11445</name>
</gene>
<name>A0A9E7SSD8_9EURY</name>
<dbReference type="RefSeq" id="WP_254156317.1">
    <property type="nucleotide sequence ID" value="NZ_CP100355.1"/>
</dbReference>
<dbReference type="EMBL" id="CP100355">
    <property type="protein sequence ID" value="UTF52404.1"/>
    <property type="molecule type" value="Genomic_DNA"/>
</dbReference>
<dbReference type="InterPro" id="IPR055950">
    <property type="entry name" value="DUF7528"/>
</dbReference>
<dbReference type="Pfam" id="PF24372">
    <property type="entry name" value="DUF7528"/>
    <property type="match status" value="1"/>
</dbReference>
<accession>A0A9E7SSD8</accession>
<protein>
    <submittedName>
        <fullName evidence="1">Uncharacterized protein</fullName>
    </submittedName>
</protein>
<reference evidence="1" key="1">
    <citation type="submission" date="2022-06" db="EMBL/GenBank/DDBJ databases">
        <title>Diverse halophilic archaea isolated from saline environments.</title>
        <authorList>
            <person name="Cui H.-L."/>
        </authorList>
    </citation>
    <scope>NUCLEOTIDE SEQUENCE</scope>
    <source>
        <strain evidence="1">WLHS1</strain>
    </source>
</reference>
<organism evidence="1 2">
    <name type="scientific">Natronosalvus rutilus</name>
    <dbReference type="NCBI Taxonomy" id="2953753"/>
    <lineage>
        <taxon>Archaea</taxon>
        <taxon>Methanobacteriati</taxon>
        <taxon>Methanobacteriota</taxon>
        <taxon>Stenosarchaea group</taxon>
        <taxon>Halobacteria</taxon>
        <taxon>Halobacteriales</taxon>
        <taxon>Natrialbaceae</taxon>
        <taxon>Natronosalvus</taxon>
    </lineage>
</organism>
<dbReference type="Proteomes" id="UP001056855">
    <property type="component" value="Chromosome"/>
</dbReference>